<dbReference type="EMBL" id="CAMXCT020006833">
    <property type="protein sequence ID" value="CAL1174159.1"/>
    <property type="molecule type" value="Genomic_DNA"/>
</dbReference>
<protein>
    <submittedName>
        <fullName evidence="2">Uncharacterized protein</fullName>
    </submittedName>
</protein>
<reference evidence="3" key="2">
    <citation type="submission" date="2024-04" db="EMBL/GenBank/DDBJ databases">
        <authorList>
            <person name="Chen Y."/>
            <person name="Shah S."/>
            <person name="Dougan E. K."/>
            <person name="Thang M."/>
            <person name="Chan C."/>
        </authorList>
    </citation>
    <scope>NUCLEOTIDE SEQUENCE [LARGE SCALE GENOMIC DNA]</scope>
</reference>
<reference evidence="2" key="1">
    <citation type="submission" date="2022-10" db="EMBL/GenBank/DDBJ databases">
        <authorList>
            <person name="Chen Y."/>
            <person name="Dougan E. K."/>
            <person name="Chan C."/>
            <person name="Rhodes N."/>
            <person name="Thang M."/>
        </authorList>
    </citation>
    <scope>NUCLEOTIDE SEQUENCE</scope>
</reference>
<dbReference type="EMBL" id="CAMXCT030006833">
    <property type="protein sequence ID" value="CAL4808096.1"/>
    <property type="molecule type" value="Genomic_DNA"/>
</dbReference>
<organism evidence="2">
    <name type="scientific">Cladocopium goreaui</name>
    <dbReference type="NCBI Taxonomy" id="2562237"/>
    <lineage>
        <taxon>Eukaryota</taxon>
        <taxon>Sar</taxon>
        <taxon>Alveolata</taxon>
        <taxon>Dinophyceae</taxon>
        <taxon>Suessiales</taxon>
        <taxon>Symbiodiniaceae</taxon>
        <taxon>Cladocopium</taxon>
    </lineage>
</organism>
<comment type="caution">
    <text evidence="2">The sequence shown here is derived from an EMBL/GenBank/DDBJ whole genome shotgun (WGS) entry which is preliminary data.</text>
</comment>
<accession>A0A9P1M685</accession>
<evidence type="ECO:0000313" key="4">
    <source>
        <dbReference type="Proteomes" id="UP001152797"/>
    </source>
</evidence>
<evidence type="ECO:0000313" key="2">
    <source>
        <dbReference type="EMBL" id="CAI4020784.1"/>
    </source>
</evidence>
<feature type="compositionally biased region" description="Basic and acidic residues" evidence="1">
    <location>
        <begin position="140"/>
        <end position="154"/>
    </location>
</feature>
<evidence type="ECO:0000256" key="1">
    <source>
        <dbReference type="SAM" id="MobiDB-lite"/>
    </source>
</evidence>
<proteinExistence type="predicted"/>
<feature type="compositionally biased region" description="Basic and acidic residues" evidence="1">
    <location>
        <begin position="204"/>
        <end position="213"/>
    </location>
</feature>
<feature type="compositionally biased region" description="Basic and acidic residues" evidence="1">
    <location>
        <begin position="98"/>
        <end position="115"/>
    </location>
</feature>
<feature type="region of interest" description="Disordered" evidence="1">
    <location>
        <begin position="235"/>
        <end position="323"/>
    </location>
</feature>
<feature type="compositionally biased region" description="Polar residues" evidence="1">
    <location>
        <begin position="48"/>
        <end position="59"/>
    </location>
</feature>
<feature type="region of interest" description="Disordered" evidence="1">
    <location>
        <begin position="47"/>
        <end position="213"/>
    </location>
</feature>
<name>A0A9P1M685_9DINO</name>
<dbReference type="Proteomes" id="UP001152797">
    <property type="component" value="Unassembled WGS sequence"/>
</dbReference>
<keyword evidence="4" id="KW-1185">Reference proteome</keyword>
<dbReference type="AlphaFoldDB" id="A0A9P1M685"/>
<dbReference type="EMBL" id="CAMXCT010006833">
    <property type="protein sequence ID" value="CAI4020784.1"/>
    <property type="molecule type" value="Genomic_DNA"/>
</dbReference>
<feature type="compositionally biased region" description="Basic residues" evidence="1">
    <location>
        <begin position="257"/>
        <end position="277"/>
    </location>
</feature>
<sequence length="1046" mass="116372">MVMEMGMMWKMLVMVKMKKPFGILMLLRDGICGILELRKRIAEKKLQLKQSQEPGSSDTLGRFTELKISKPAPDNVETQPLSEEVAAFVAQSRKRKEKAAGHGHVDDDEKDDQKPKGKSKARGKAKAEGKRRAKGSNKGKQNEEHDEQPEKKNEMASTETKEDEPDEIPTPKRKLFDDGESASGSDATHAPKLDETTLQQTKFIDPKTGKEKNLREVFEEYLPNEWRKRMRLSGDAYVGLPPSGTSSTDPAQPKPTGKGKAKAKAKGKAKTQPKKKAVIATPEKGKSGGGSPVKSLTSPAIKKEQARRAKKKQQAAPEEADMSDPIMQGIFHQRIKDVQNFSVEELKAYIKDDRFAGVFKKAKFSWYWRTTSVGVLTPNRDHIVSLSTGDKITCWNEKMALSCAGAYVLAEWIEDQESIEDYKARMPPLRGNKWAAKMKALGAPKELERELANMEAKQAAVWDSHSGVQATPQNQPLLSIAAADTQPATPEELQSVQDRIMKMWWDGSISGDMAMQLLGSGTRRTGERANLVTPVQKGSENEENALKAKLRRLCGAKANGEIGEKFIKLKEKSFTKNDKHTRDLNVGWYSEDDMAKVLKWSKKKIEGAIKVCMADEKHLVRKCQYGGDDEYYIRVRDTGDTSELADVTLAHLDANDDRNKAMSAVRATAVRAKDTFRKFVDSVLQKSAKIRTLISDLIKNYPEDDTAQKSVKTLEADLQTLDSEYSTLGDWMAKGEQEDFSPQWAKEAEKKMRQSTFTCTKVQQNEAKIRMLGANFARGTAGATAKRLAANVGDGVIAQETQGDGKDNEADPTTSLPVREDVAQENRKTLEGMQEHQASCKSQILTAQAITEDMGEAAAARLRYSLDIAAQLVCMAGEEWVVDTLGRGCTESVCSGYDTKRVGMVNQGALPLKVNYAGHSFTHRFISSALPKTIYEDDPEIFHGVMEEFALSLRSLLFDGVVDPMTNKTYRVAVIAVKGDAPYLVKMGRFYRSYNTTVKRGDERTVPKGRAARLSRRVNVRMVMQRTMQRYLVSAYSVFSKANLLG</sequence>
<evidence type="ECO:0000313" key="3">
    <source>
        <dbReference type="EMBL" id="CAL1174159.1"/>
    </source>
</evidence>
<gene>
    <name evidence="2" type="ORF">C1SCF055_LOCUS45169</name>
</gene>